<name>A0A5B7JR19_PORTR</name>
<keyword evidence="1" id="KW-0812">Transmembrane</keyword>
<evidence type="ECO:0000313" key="3">
    <source>
        <dbReference type="Proteomes" id="UP000324222"/>
    </source>
</evidence>
<gene>
    <name evidence="2" type="ORF">E2C01_089980</name>
</gene>
<evidence type="ECO:0000256" key="1">
    <source>
        <dbReference type="SAM" id="Phobius"/>
    </source>
</evidence>
<organism evidence="2 3">
    <name type="scientific">Portunus trituberculatus</name>
    <name type="common">Swimming crab</name>
    <name type="synonym">Neptunus trituberculatus</name>
    <dbReference type="NCBI Taxonomy" id="210409"/>
    <lineage>
        <taxon>Eukaryota</taxon>
        <taxon>Metazoa</taxon>
        <taxon>Ecdysozoa</taxon>
        <taxon>Arthropoda</taxon>
        <taxon>Crustacea</taxon>
        <taxon>Multicrustacea</taxon>
        <taxon>Malacostraca</taxon>
        <taxon>Eumalacostraca</taxon>
        <taxon>Eucarida</taxon>
        <taxon>Decapoda</taxon>
        <taxon>Pleocyemata</taxon>
        <taxon>Brachyura</taxon>
        <taxon>Eubrachyura</taxon>
        <taxon>Portunoidea</taxon>
        <taxon>Portunidae</taxon>
        <taxon>Portuninae</taxon>
        <taxon>Portunus</taxon>
    </lineage>
</organism>
<feature type="transmembrane region" description="Helical" evidence="1">
    <location>
        <begin position="71"/>
        <end position="90"/>
    </location>
</feature>
<dbReference type="Proteomes" id="UP000324222">
    <property type="component" value="Unassembled WGS sequence"/>
</dbReference>
<reference evidence="2 3" key="1">
    <citation type="submission" date="2019-05" db="EMBL/GenBank/DDBJ databases">
        <title>Another draft genome of Portunus trituberculatus and its Hox gene families provides insights of decapod evolution.</title>
        <authorList>
            <person name="Jeong J.-H."/>
            <person name="Song I."/>
            <person name="Kim S."/>
            <person name="Choi T."/>
            <person name="Kim D."/>
            <person name="Ryu S."/>
            <person name="Kim W."/>
        </authorList>
    </citation>
    <scope>NUCLEOTIDE SEQUENCE [LARGE SCALE GENOMIC DNA]</scope>
    <source>
        <tissue evidence="2">Muscle</tissue>
    </source>
</reference>
<dbReference type="AlphaFoldDB" id="A0A5B7JR19"/>
<keyword evidence="1" id="KW-0472">Membrane</keyword>
<comment type="caution">
    <text evidence="2">The sequence shown here is derived from an EMBL/GenBank/DDBJ whole genome shotgun (WGS) entry which is preliminary data.</text>
</comment>
<accession>A0A5B7JR19</accession>
<protein>
    <submittedName>
        <fullName evidence="2">Uncharacterized protein</fullName>
    </submittedName>
</protein>
<proteinExistence type="predicted"/>
<keyword evidence="1" id="KW-1133">Transmembrane helix</keyword>
<keyword evidence="3" id="KW-1185">Reference proteome</keyword>
<dbReference type="EMBL" id="VSRR010099905">
    <property type="protein sequence ID" value="MPC94794.1"/>
    <property type="molecule type" value="Genomic_DNA"/>
</dbReference>
<sequence length="101" mass="10585">MCQNTAARPAITFSTFTASSSLSVGSYVDGRPEVKPPSISSPFPINTSLDEQCVSDGEEAAGEEGTEVTQVVVMMMVVVVMMVVVHDTLIPPPPPPLPPPS</sequence>
<evidence type="ECO:0000313" key="2">
    <source>
        <dbReference type="EMBL" id="MPC94794.1"/>
    </source>
</evidence>